<dbReference type="Pfam" id="PF00535">
    <property type="entry name" value="Glycos_transf_2"/>
    <property type="match status" value="1"/>
</dbReference>
<dbReference type="PANTHER" id="PTHR43630">
    <property type="entry name" value="POLY-BETA-1,6-N-ACETYL-D-GLUCOSAMINE SYNTHASE"/>
    <property type="match status" value="1"/>
</dbReference>
<dbReference type="InterPro" id="IPR029044">
    <property type="entry name" value="Nucleotide-diphossugar_trans"/>
</dbReference>
<dbReference type="Gene3D" id="3.20.20.370">
    <property type="entry name" value="Glycoside hydrolase/deacetylase"/>
    <property type="match status" value="1"/>
</dbReference>
<dbReference type="Pfam" id="PF01522">
    <property type="entry name" value="Polysacc_deac_1"/>
    <property type="match status" value="1"/>
</dbReference>
<feature type="transmembrane region" description="Helical" evidence="5">
    <location>
        <begin position="307"/>
        <end position="330"/>
    </location>
</feature>
<keyword evidence="2" id="KW-0328">Glycosyltransferase</keyword>
<keyword evidence="5" id="KW-0472">Membrane</keyword>
<dbReference type="Proteomes" id="UP001500282">
    <property type="component" value="Unassembled WGS sequence"/>
</dbReference>
<dbReference type="Gene3D" id="3.90.550.10">
    <property type="entry name" value="Spore Coat Polysaccharide Biosynthesis Protein SpsA, Chain A"/>
    <property type="match status" value="1"/>
</dbReference>
<evidence type="ECO:0000313" key="7">
    <source>
        <dbReference type="EMBL" id="GAA1272041.1"/>
    </source>
</evidence>
<gene>
    <name evidence="7" type="ORF">GCM10009579_33400</name>
</gene>
<dbReference type="InterPro" id="IPR002509">
    <property type="entry name" value="NODB_dom"/>
</dbReference>
<feature type="transmembrane region" description="Helical" evidence="5">
    <location>
        <begin position="632"/>
        <end position="652"/>
    </location>
</feature>
<evidence type="ECO:0000256" key="3">
    <source>
        <dbReference type="ARBA" id="ARBA00022679"/>
    </source>
</evidence>
<sequence>MGRPLVSPRHAHRPEPRGHWLLLLIVVSAVAAALVFEGWTTHEVASQPARRPCTSPIPKAADTGQPIVRLDGSGVRTAGMPDRTVALTFDGGPDPVWTPRLLDLLRAHHAHATFFLSGVQAARHPELVRRIRDAGHEIGSLTYTGSDLGSASAVRTRLELSLTRTALAGSAGVTTRLLRLPLTTQADTMCGGEWTAARRAAAEGYLLVAADRPTRKPERGVVRQYSQTDTAVSEVRKLFRNRKVERYTTVSEGLGHASVNAPANGSVEAPANASGDAPANVPASTVGQLQGKALLQVQSVGHAFVRAMTWVLGIAGGLALLRLLLVVLFARAHVRRRHRYRPGSPWLREIDEPVTVLIPAYNEEAGIGTTVRSLLASTQTELQIIVIDDGSTDRTADIAARIDDPRVRVVRQPNAGKAAALNTGLAHAHHDIVVMADADTVFEPEAIHQLIQPLAHPAIGAVSGNTKVGNRRRMLGRWQHLEYVFGFNLDRRMYEVLECMPTVPGAIGAFRRDALLGVGGVSHATLAEDTDLTMALWRAGWRVVYEESAIAWTEVPTSLRQLWRQRYRWCYGTLQAMWKHRRALREVGPAGRFARRALPYLFLFQVALPLLAPVVDVFALYGVAFADPVESIGVWLVFLVVQLFGAGYALRLDGERLRVLWAMPFQLFVYRQLMYLVIFQSVVSALFGTRLRWHRIHRSGSAGEQRVVEPAAGRPGLPWAGGGS</sequence>
<dbReference type="PROSITE" id="PS51677">
    <property type="entry name" value="NODB"/>
    <property type="match status" value="1"/>
</dbReference>
<proteinExistence type="inferred from homology"/>
<dbReference type="EMBL" id="BAAAIH010000016">
    <property type="protein sequence ID" value="GAA1272041.1"/>
    <property type="molecule type" value="Genomic_DNA"/>
</dbReference>
<feature type="transmembrane region" description="Helical" evidence="5">
    <location>
        <begin position="20"/>
        <end position="39"/>
    </location>
</feature>
<feature type="domain" description="NodB homology" evidence="6">
    <location>
        <begin position="83"/>
        <end position="181"/>
    </location>
</feature>
<dbReference type="InterPro" id="IPR001173">
    <property type="entry name" value="Glyco_trans_2-like"/>
</dbReference>
<evidence type="ECO:0000256" key="1">
    <source>
        <dbReference type="ARBA" id="ARBA00006739"/>
    </source>
</evidence>
<evidence type="ECO:0000256" key="2">
    <source>
        <dbReference type="ARBA" id="ARBA00022676"/>
    </source>
</evidence>
<keyword evidence="5" id="KW-1133">Transmembrane helix</keyword>
<dbReference type="SUPFAM" id="SSF53448">
    <property type="entry name" value="Nucleotide-diphospho-sugar transferases"/>
    <property type="match status" value="1"/>
</dbReference>
<feature type="region of interest" description="Disordered" evidence="4">
    <location>
        <begin position="47"/>
        <end position="66"/>
    </location>
</feature>
<keyword evidence="8" id="KW-1185">Reference proteome</keyword>
<feature type="transmembrane region" description="Helical" evidence="5">
    <location>
        <begin position="600"/>
        <end position="626"/>
    </location>
</feature>
<dbReference type="InterPro" id="IPR011330">
    <property type="entry name" value="Glyco_hydro/deAcase_b/a-brl"/>
</dbReference>
<evidence type="ECO:0000256" key="4">
    <source>
        <dbReference type="SAM" id="MobiDB-lite"/>
    </source>
</evidence>
<name>A0ABN1X186_9ACTN</name>
<dbReference type="SUPFAM" id="SSF88713">
    <property type="entry name" value="Glycoside hydrolase/deacetylase"/>
    <property type="match status" value="1"/>
</dbReference>
<keyword evidence="5" id="KW-0812">Transmembrane</keyword>
<accession>A0ABN1X186</accession>
<evidence type="ECO:0000256" key="5">
    <source>
        <dbReference type="SAM" id="Phobius"/>
    </source>
</evidence>
<keyword evidence="3" id="KW-0808">Transferase</keyword>
<dbReference type="CDD" id="cd06423">
    <property type="entry name" value="CESA_like"/>
    <property type="match status" value="1"/>
</dbReference>
<dbReference type="PANTHER" id="PTHR43630:SF1">
    <property type="entry name" value="POLY-BETA-1,6-N-ACETYL-D-GLUCOSAMINE SYNTHASE"/>
    <property type="match status" value="1"/>
</dbReference>
<evidence type="ECO:0000259" key="6">
    <source>
        <dbReference type="PROSITE" id="PS51677"/>
    </source>
</evidence>
<protein>
    <submittedName>
        <fullName evidence="7">Glycosyltransferase</fullName>
    </submittedName>
</protein>
<reference evidence="7 8" key="1">
    <citation type="journal article" date="2019" name="Int. J. Syst. Evol. Microbiol.">
        <title>The Global Catalogue of Microorganisms (GCM) 10K type strain sequencing project: providing services to taxonomists for standard genome sequencing and annotation.</title>
        <authorList>
            <consortium name="The Broad Institute Genomics Platform"/>
            <consortium name="The Broad Institute Genome Sequencing Center for Infectious Disease"/>
            <person name="Wu L."/>
            <person name="Ma J."/>
        </authorList>
    </citation>
    <scope>NUCLEOTIDE SEQUENCE [LARGE SCALE GENOMIC DNA]</scope>
    <source>
        <strain evidence="7 8">JCM 11448</strain>
    </source>
</reference>
<comment type="similarity">
    <text evidence="1">Belongs to the glycosyltransferase 2 family.</text>
</comment>
<organism evidence="7 8">
    <name type="scientific">Streptomyces javensis</name>
    <dbReference type="NCBI Taxonomy" id="114698"/>
    <lineage>
        <taxon>Bacteria</taxon>
        <taxon>Bacillati</taxon>
        <taxon>Actinomycetota</taxon>
        <taxon>Actinomycetes</taxon>
        <taxon>Kitasatosporales</taxon>
        <taxon>Streptomycetaceae</taxon>
        <taxon>Streptomyces</taxon>
        <taxon>Streptomyces violaceusniger group</taxon>
    </lineage>
</organism>
<comment type="caution">
    <text evidence="7">The sequence shown here is derived from an EMBL/GenBank/DDBJ whole genome shotgun (WGS) entry which is preliminary data.</text>
</comment>
<feature type="region of interest" description="Disordered" evidence="4">
    <location>
        <begin position="704"/>
        <end position="724"/>
    </location>
</feature>
<feature type="transmembrane region" description="Helical" evidence="5">
    <location>
        <begin position="673"/>
        <end position="693"/>
    </location>
</feature>
<evidence type="ECO:0000313" key="8">
    <source>
        <dbReference type="Proteomes" id="UP001500282"/>
    </source>
</evidence>
<feature type="region of interest" description="Disordered" evidence="4">
    <location>
        <begin position="258"/>
        <end position="279"/>
    </location>
</feature>